<protein>
    <submittedName>
        <fullName evidence="5">Oxidoreductase, short chain dehydrogenase/reductase family</fullName>
    </submittedName>
</protein>
<keyword evidence="6" id="KW-1185">Reference proteome</keyword>
<dbReference type="InterPro" id="IPR036291">
    <property type="entry name" value="NAD(P)-bd_dom_sf"/>
</dbReference>
<dbReference type="OrthoDB" id="154414at2"/>
<dbReference type="PRINTS" id="PR00081">
    <property type="entry name" value="GDHRDH"/>
</dbReference>
<organism evidence="5 6">
    <name type="scientific">Teredinibacter turnerae (strain ATCC 39867 / T7901)</name>
    <dbReference type="NCBI Taxonomy" id="377629"/>
    <lineage>
        <taxon>Bacteria</taxon>
        <taxon>Pseudomonadati</taxon>
        <taxon>Pseudomonadota</taxon>
        <taxon>Gammaproteobacteria</taxon>
        <taxon>Cellvibrionales</taxon>
        <taxon>Cellvibrionaceae</taxon>
        <taxon>Teredinibacter</taxon>
    </lineage>
</organism>
<sequence length="242" mass="25325">MNHGLHNKRVLITGANGGIGTALVSAFLAAGAQQVVMAVRNTESAAGFARQFGSRILVLPLDLTSATSVTDLASQAGPLDIVVNNAGAMTLTTPLAEDVEVRFQQELEVNTFGLLRMAKAFIPVLEKSAGVFIQVNSIASLISDGSLSTYSASKAASFSFTLALKATLKAHDIRVISVHPGPIDTPMAASAGFSDIAEPPEVVAEAVLSALTTNDFLVFPDKMAKEFGDAFQPFANAYLKDL</sequence>
<keyword evidence="3" id="KW-0560">Oxidoreductase</keyword>
<dbReference type="AlphaFoldDB" id="C5BMT1"/>
<dbReference type="PANTHER" id="PTHR43391">
    <property type="entry name" value="RETINOL DEHYDROGENASE-RELATED"/>
    <property type="match status" value="1"/>
</dbReference>
<dbReference type="GO" id="GO:0016491">
    <property type="term" value="F:oxidoreductase activity"/>
    <property type="evidence" value="ECO:0007669"/>
    <property type="project" value="UniProtKB-KW"/>
</dbReference>
<dbReference type="InterPro" id="IPR002347">
    <property type="entry name" value="SDR_fam"/>
</dbReference>
<dbReference type="RefSeq" id="WP_015817036.1">
    <property type="nucleotide sequence ID" value="NC_012997.1"/>
</dbReference>
<name>C5BMT1_TERTT</name>
<dbReference type="PANTHER" id="PTHR43391:SF14">
    <property type="entry name" value="DEHYDROGENASE_REDUCTASE SDR FAMILY PROTEIN 7-LIKE"/>
    <property type="match status" value="1"/>
</dbReference>
<dbReference type="PRINTS" id="PR00080">
    <property type="entry name" value="SDRFAMILY"/>
</dbReference>
<evidence type="ECO:0000313" key="5">
    <source>
        <dbReference type="EMBL" id="ACR10924.1"/>
    </source>
</evidence>
<comment type="similarity">
    <text evidence="1 4">Belongs to the short-chain dehydrogenases/reductases (SDR) family.</text>
</comment>
<dbReference type="SUPFAM" id="SSF51735">
    <property type="entry name" value="NAD(P)-binding Rossmann-fold domains"/>
    <property type="match status" value="1"/>
</dbReference>
<accession>C5BMT1</accession>
<keyword evidence="2" id="KW-0521">NADP</keyword>
<dbReference type="KEGG" id="ttu:TERTU_2845"/>
<dbReference type="NCBIfam" id="NF006120">
    <property type="entry name" value="PRK08264.1-6"/>
    <property type="match status" value="1"/>
</dbReference>
<dbReference type="Pfam" id="PF00106">
    <property type="entry name" value="adh_short"/>
    <property type="match status" value="1"/>
</dbReference>
<evidence type="ECO:0000256" key="3">
    <source>
        <dbReference type="ARBA" id="ARBA00023002"/>
    </source>
</evidence>
<dbReference type="Gene3D" id="3.40.50.720">
    <property type="entry name" value="NAD(P)-binding Rossmann-like Domain"/>
    <property type="match status" value="1"/>
</dbReference>
<evidence type="ECO:0000313" key="6">
    <source>
        <dbReference type="Proteomes" id="UP000009080"/>
    </source>
</evidence>
<evidence type="ECO:0000256" key="4">
    <source>
        <dbReference type="RuleBase" id="RU000363"/>
    </source>
</evidence>
<dbReference type="HOGENOM" id="CLU_010194_2_6_6"/>
<reference evidence="5 6" key="1">
    <citation type="journal article" date="2009" name="PLoS ONE">
        <title>The complete genome of Teredinibacter turnerae T7901: an intracellular endosymbiont of marine wood-boring bivalves (shipworms).</title>
        <authorList>
            <person name="Yang J.C."/>
            <person name="Madupu R."/>
            <person name="Durkin A.S."/>
            <person name="Ekborg N.A."/>
            <person name="Pedamallu C.S."/>
            <person name="Hostetler J.B."/>
            <person name="Radune D."/>
            <person name="Toms B.S."/>
            <person name="Henrissat B."/>
            <person name="Coutinho P.M."/>
            <person name="Schwarz S."/>
            <person name="Field L."/>
            <person name="Trindade-Silva A.E."/>
            <person name="Soares C.A.G."/>
            <person name="Elshahawi S."/>
            <person name="Hanora A."/>
            <person name="Schmidt E.W."/>
            <person name="Haygood M.G."/>
            <person name="Posfai J."/>
            <person name="Benner J."/>
            <person name="Madinger C."/>
            <person name="Nove J."/>
            <person name="Anton B."/>
            <person name="Chaudhary K."/>
            <person name="Foster J."/>
            <person name="Holman A."/>
            <person name="Kumar S."/>
            <person name="Lessard P.A."/>
            <person name="Luyten Y.A."/>
            <person name="Slatko B."/>
            <person name="Wood N."/>
            <person name="Wu B."/>
            <person name="Teplitski M."/>
            <person name="Mougous J.D."/>
            <person name="Ward N."/>
            <person name="Eisen J.A."/>
            <person name="Badger J.H."/>
            <person name="Distel D.L."/>
        </authorList>
    </citation>
    <scope>NUCLEOTIDE SEQUENCE [LARGE SCALE GENOMIC DNA]</scope>
    <source>
        <strain evidence="6">ATCC 39867 / T7901</strain>
    </source>
</reference>
<evidence type="ECO:0000256" key="1">
    <source>
        <dbReference type="ARBA" id="ARBA00006484"/>
    </source>
</evidence>
<dbReference type="Proteomes" id="UP000009080">
    <property type="component" value="Chromosome"/>
</dbReference>
<proteinExistence type="inferred from homology"/>
<dbReference type="eggNOG" id="COG4221">
    <property type="taxonomic scope" value="Bacteria"/>
</dbReference>
<dbReference type="STRING" id="377629.TERTU_2845"/>
<gene>
    <name evidence="5" type="ordered locus">TERTU_2845</name>
</gene>
<dbReference type="EMBL" id="CP001614">
    <property type="protein sequence ID" value="ACR10924.1"/>
    <property type="molecule type" value="Genomic_DNA"/>
</dbReference>
<evidence type="ECO:0000256" key="2">
    <source>
        <dbReference type="ARBA" id="ARBA00022857"/>
    </source>
</evidence>